<sequence length="47" mass="5601">MLNAKCDIYNEYTQVWNMRKTAGNINHNNKHNYMSYSNKLSSLFNND</sequence>
<dbReference type="KEGG" id="svo:SVI_1894"/>
<dbReference type="STRING" id="637905.SVI_1894"/>
<keyword evidence="2" id="KW-1185">Reference proteome</keyword>
<accession>D4ZJL6</accession>
<evidence type="ECO:0000313" key="1">
    <source>
        <dbReference type="EMBL" id="BAJ01865.1"/>
    </source>
</evidence>
<dbReference type="HOGENOM" id="CLU_3173137_0_0_6"/>
<name>D4ZJL6_SHEVD</name>
<dbReference type="EMBL" id="AP011177">
    <property type="protein sequence ID" value="BAJ01865.1"/>
    <property type="molecule type" value="Genomic_DNA"/>
</dbReference>
<dbReference type="AlphaFoldDB" id="D4ZJL6"/>
<gene>
    <name evidence="1" type="ordered locus">SVI_1894</name>
</gene>
<evidence type="ECO:0000313" key="2">
    <source>
        <dbReference type="Proteomes" id="UP000002350"/>
    </source>
</evidence>
<protein>
    <submittedName>
        <fullName evidence="1">Uncharacterized protein</fullName>
    </submittedName>
</protein>
<proteinExistence type="predicted"/>
<organism evidence="1 2">
    <name type="scientific">Shewanella violacea (strain JCM 10179 / CIP 106290 / LMG 19151 / DSS12)</name>
    <dbReference type="NCBI Taxonomy" id="637905"/>
    <lineage>
        <taxon>Bacteria</taxon>
        <taxon>Pseudomonadati</taxon>
        <taxon>Pseudomonadota</taxon>
        <taxon>Gammaproteobacteria</taxon>
        <taxon>Alteromonadales</taxon>
        <taxon>Shewanellaceae</taxon>
        <taxon>Shewanella</taxon>
    </lineage>
</organism>
<reference evidence="2" key="1">
    <citation type="journal article" date="2010" name="Mol. Biosyst.">
        <title>Complete genome sequence and comparative analysis of Shewanella violacea, a psychrophilic and piezophilic bacterium from deep sea floor sediments.</title>
        <authorList>
            <person name="Aono E."/>
            <person name="Baba T."/>
            <person name="Ara T."/>
            <person name="Nishi T."/>
            <person name="Nakamichi T."/>
            <person name="Inamoto E."/>
            <person name="Toyonaga H."/>
            <person name="Hasegawa M."/>
            <person name="Takai Y."/>
            <person name="Okumura Y."/>
            <person name="Baba M."/>
            <person name="Tomita M."/>
            <person name="Kato C."/>
            <person name="Oshima T."/>
            <person name="Nakasone K."/>
            <person name="Mori H."/>
        </authorList>
    </citation>
    <scope>NUCLEOTIDE SEQUENCE [LARGE SCALE GENOMIC DNA]</scope>
    <source>
        <strain evidence="2">JCM 10179 / CIP 106290 / LMG 19151 / DSS12</strain>
    </source>
</reference>
<dbReference type="Proteomes" id="UP000002350">
    <property type="component" value="Chromosome"/>
</dbReference>